<gene>
    <name evidence="3" type="ORF">GCM10009765_49900</name>
</gene>
<evidence type="ECO:0000313" key="4">
    <source>
        <dbReference type="Proteomes" id="UP001500618"/>
    </source>
</evidence>
<evidence type="ECO:0000256" key="1">
    <source>
        <dbReference type="ARBA" id="ARBA00007689"/>
    </source>
</evidence>
<dbReference type="InterPro" id="IPR005545">
    <property type="entry name" value="YCII"/>
</dbReference>
<dbReference type="SUPFAM" id="SSF54909">
    <property type="entry name" value="Dimeric alpha+beta barrel"/>
    <property type="match status" value="1"/>
</dbReference>
<dbReference type="PANTHER" id="PTHR35174">
    <property type="entry name" value="BLL7171 PROTEIN-RELATED"/>
    <property type="match status" value="1"/>
</dbReference>
<proteinExistence type="inferred from homology"/>
<accession>A0ABN2HWB0</accession>
<dbReference type="InterPro" id="IPR011008">
    <property type="entry name" value="Dimeric_a/b-barrel"/>
</dbReference>
<evidence type="ECO:0000313" key="3">
    <source>
        <dbReference type="EMBL" id="GAA1694657.1"/>
    </source>
</evidence>
<comment type="similarity">
    <text evidence="1">Belongs to the YciI family.</text>
</comment>
<dbReference type="EMBL" id="BAAANY010000020">
    <property type="protein sequence ID" value="GAA1694657.1"/>
    <property type="molecule type" value="Genomic_DNA"/>
</dbReference>
<name>A0ABN2HWB0_9ACTN</name>
<dbReference type="Pfam" id="PF03795">
    <property type="entry name" value="YCII"/>
    <property type="match status" value="1"/>
</dbReference>
<organism evidence="3 4">
    <name type="scientific">Fodinicola feengrottensis</name>
    <dbReference type="NCBI Taxonomy" id="435914"/>
    <lineage>
        <taxon>Bacteria</taxon>
        <taxon>Bacillati</taxon>
        <taxon>Actinomycetota</taxon>
        <taxon>Actinomycetes</taxon>
        <taxon>Mycobacteriales</taxon>
        <taxon>Fodinicola</taxon>
    </lineage>
</organism>
<evidence type="ECO:0000259" key="2">
    <source>
        <dbReference type="Pfam" id="PF03795"/>
    </source>
</evidence>
<keyword evidence="4" id="KW-1185">Reference proteome</keyword>
<feature type="domain" description="YCII-related" evidence="2">
    <location>
        <begin position="49"/>
        <end position="135"/>
    </location>
</feature>
<reference evidence="3 4" key="1">
    <citation type="journal article" date="2019" name="Int. J. Syst. Evol. Microbiol.">
        <title>The Global Catalogue of Microorganisms (GCM) 10K type strain sequencing project: providing services to taxonomists for standard genome sequencing and annotation.</title>
        <authorList>
            <consortium name="The Broad Institute Genomics Platform"/>
            <consortium name="The Broad Institute Genome Sequencing Center for Infectious Disease"/>
            <person name="Wu L."/>
            <person name="Ma J."/>
        </authorList>
    </citation>
    <scope>NUCLEOTIDE SEQUENCE [LARGE SCALE GENOMIC DNA]</scope>
    <source>
        <strain evidence="3 4">JCM 14718</strain>
    </source>
</reference>
<dbReference type="PANTHER" id="PTHR35174:SF3">
    <property type="entry name" value="BLL7171 PROTEIN"/>
    <property type="match status" value="1"/>
</dbReference>
<dbReference type="Proteomes" id="UP001500618">
    <property type="component" value="Unassembled WGS sequence"/>
</dbReference>
<sequence>MVGERAADQRTHVECLVGVRLPDRNGDVMTQYAVLIFEQELPGGAADIPPEVMEAHGKLPARIAEHGGRIVGGLALEPTTTATSVRGDLVTDGAFIETKEALAGVFVLEARDLDHAIALAKLTPIVNGGVEIRPLVGLDLSGSS</sequence>
<comment type="caution">
    <text evidence="3">The sequence shown here is derived from an EMBL/GenBank/DDBJ whole genome shotgun (WGS) entry which is preliminary data.</text>
</comment>
<dbReference type="Gene3D" id="3.30.70.1060">
    <property type="entry name" value="Dimeric alpha+beta barrel"/>
    <property type="match status" value="1"/>
</dbReference>
<protein>
    <recommendedName>
        <fullName evidence="2">YCII-related domain-containing protein</fullName>
    </recommendedName>
</protein>